<accession>A0A812X5N8</accession>
<feature type="non-terminal residue" evidence="1">
    <location>
        <position position="1"/>
    </location>
</feature>
<name>A0A812X5N8_9DINO</name>
<dbReference type="Proteomes" id="UP000601435">
    <property type="component" value="Unassembled WGS sequence"/>
</dbReference>
<feature type="non-terminal residue" evidence="1">
    <location>
        <position position="74"/>
    </location>
</feature>
<evidence type="ECO:0000313" key="2">
    <source>
        <dbReference type="Proteomes" id="UP000601435"/>
    </source>
</evidence>
<organism evidence="1 2">
    <name type="scientific">Symbiodinium necroappetens</name>
    <dbReference type="NCBI Taxonomy" id="1628268"/>
    <lineage>
        <taxon>Eukaryota</taxon>
        <taxon>Sar</taxon>
        <taxon>Alveolata</taxon>
        <taxon>Dinophyceae</taxon>
        <taxon>Suessiales</taxon>
        <taxon>Symbiodiniaceae</taxon>
        <taxon>Symbiodinium</taxon>
    </lineage>
</organism>
<keyword evidence="2" id="KW-1185">Reference proteome</keyword>
<evidence type="ECO:0000313" key="1">
    <source>
        <dbReference type="EMBL" id="CAE7707123.1"/>
    </source>
</evidence>
<proteinExistence type="predicted"/>
<dbReference type="OrthoDB" id="406288at2759"/>
<protein>
    <submittedName>
        <fullName evidence="1">Uncharacterized protein</fullName>
    </submittedName>
</protein>
<comment type="caution">
    <text evidence="1">The sequence shown here is derived from an EMBL/GenBank/DDBJ whole genome shotgun (WGS) entry which is preliminary data.</text>
</comment>
<sequence length="74" mass="7984">RDRPTVAGDTKEDIIAADQLGVDKLITGHSIQYSESGPPSITWPGCGSDAGWQLPDVASLWLFVDRANLDESNE</sequence>
<gene>
    <name evidence="1" type="ORF">SNEC2469_LOCUS20383</name>
</gene>
<dbReference type="EMBL" id="CAJNJA010035443">
    <property type="protein sequence ID" value="CAE7707123.1"/>
    <property type="molecule type" value="Genomic_DNA"/>
</dbReference>
<dbReference type="AlphaFoldDB" id="A0A812X5N8"/>
<reference evidence="1" key="1">
    <citation type="submission" date="2021-02" db="EMBL/GenBank/DDBJ databases">
        <authorList>
            <person name="Dougan E. K."/>
            <person name="Rhodes N."/>
            <person name="Thang M."/>
            <person name="Chan C."/>
        </authorList>
    </citation>
    <scope>NUCLEOTIDE SEQUENCE</scope>
</reference>